<keyword evidence="2" id="KW-1185">Reference proteome</keyword>
<protein>
    <recommendedName>
        <fullName evidence="3">Transposase IS701-like DDE domain-containing protein</fullName>
    </recommendedName>
</protein>
<organism evidence="1 2">
    <name type="scientific">Candidatus Thiothrix anitrata</name>
    <dbReference type="NCBI Taxonomy" id="2823902"/>
    <lineage>
        <taxon>Bacteria</taxon>
        <taxon>Pseudomonadati</taxon>
        <taxon>Pseudomonadota</taxon>
        <taxon>Gammaproteobacteria</taxon>
        <taxon>Thiotrichales</taxon>
        <taxon>Thiotrichaceae</taxon>
        <taxon>Thiothrix</taxon>
    </lineage>
</organism>
<evidence type="ECO:0008006" key="3">
    <source>
        <dbReference type="Google" id="ProtNLM"/>
    </source>
</evidence>
<name>A0ABX7X3P1_9GAMM</name>
<evidence type="ECO:0000313" key="1">
    <source>
        <dbReference type="EMBL" id="QTR49298.1"/>
    </source>
</evidence>
<accession>A0ABX7X3P1</accession>
<sequence length="118" mass="13525">MPTIETILSQMSSVAKPQRKFLLTLFNALMYLPSRVNFRNLGRYTDYNEKTFSRWFSRPFNFLTFNLLILKGVLHGDGERIAAIDASFVPKSGRKSHGLDWFWNGSQGGRNAGKNYPC</sequence>
<evidence type="ECO:0000313" key="2">
    <source>
        <dbReference type="Proteomes" id="UP000672027"/>
    </source>
</evidence>
<gene>
    <name evidence="1" type="ORF">J8380_13685</name>
</gene>
<dbReference type="EMBL" id="CP072800">
    <property type="protein sequence ID" value="QTR49298.1"/>
    <property type="molecule type" value="Genomic_DNA"/>
</dbReference>
<reference evidence="1 2" key="1">
    <citation type="submission" date="2021-04" db="EMBL/GenBank/DDBJ databases">
        <title>Genomics, taxonomy and metabolism of representatives of sulfur bacteria of the genus Thiothrix: Thiothrix fructosivorans QT, Thiothrix unzii A1T and three new species, Thiothrix subterranea sp. nov., Thiothrix litoralis sp. nov. and 'Candidatus Thiothrix anitrata' sp. nov.</title>
        <authorList>
            <person name="Ravin N.V."/>
            <person name="Smolyakov D."/>
            <person name="Rudenko T.S."/>
            <person name="Mardanov A.V."/>
            <person name="Beletsky A.V."/>
            <person name="Markov N.D."/>
            <person name="Fomenkov A.I."/>
            <person name="Roberts R.J."/>
            <person name="Karnachuk O.V."/>
            <person name="Novikov A."/>
            <person name="Grabovich M.Y."/>
        </authorList>
    </citation>
    <scope>NUCLEOTIDE SEQUENCE [LARGE SCALE GENOMIC DNA]</scope>
    <source>
        <strain evidence="1 2">A52</strain>
    </source>
</reference>
<dbReference type="RefSeq" id="WP_210226151.1">
    <property type="nucleotide sequence ID" value="NZ_CP072800.1"/>
</dbReference>
<dbReference type="Proteomes" id="UP000672027">
    <property type="component" value="Chromosome"/>
</dbReference>
<proteinExistence type="predicted"/>